<dbReference type="AlphaFoldDB" id="A0A154VAC8"/>
<sequence>MTGTYRQLPDAGELFLDHIAHFVPDMATAGAALERMGYVLTPFTHQQNSLKAGEKPVPAGTANRLVMLRRGYLEFLTDVVDTPLAQQLRAAVARYVGVHLLAFATDDAEAAWKRLDEAGFAPTPLVHLERPVGLPEGGSAEARFSVVRVAPGVMPEGRIQILTHHTESIVWQERWMAHPNRIVALTDILLAVGDPQEAAGRFGRFLGRKPAQDTAGRWQLETDRGCLTFVPPATLPGLLPGLEAPAAPVIAAYGLESADLDESERCFRAAGMTVERLDDTRLRLDLPAALGGTQIVCAEGARMPWR</sequence>
<dbReference type="InterPro" id="IPR029068">
    <property type="entry name" value="Glyas_Bleomycin-R_OHBP_Dase"/>
</dbReference>
<dbReference type="EMBL" id="LPXN01000171">
    <property type="protein sequence ID" value="KZC98315.1"/>
    <property type="molecule type" value="Genomic_DNA"/>
</dbReference>
<feature type="domain" description="Glyoxalase-like" evidence="1">
    <location>
        <begin position="16"/>
        <end position="202"/>
    </location>
</feature>
<gene>
    <name evidence="2" type="ORF">AUP43_03805</name>
</gene>
<dbReference type="Gene3D" id="3.10.180.10">
    <property type="entry name" value="2,3-Dihydroxybiphenyl 1,2-Dioxygenase, domain 1"/>
    <property type="match status" value="1"/>
</dbReference>
<keyword evidence="3" id="KW-1185">Reference proteome</keyword>
<evidence type="ECO:0000313" key="2">
    <source>
        <dbReference type="EMBL" id="KZC98315.1"/>
    </source>
</evidence>
<organism evidence="2 3">
    <name type="scientific">Oceanibaculum pacificum</name>
    <dbReference type="NCBI Taxonomy" id="580166"/>
    <lineage>
        <taxon>Bacteria</taxon>
        <taxon>Pseudomonadati</taxon>
        <taxon>Pseudomonadota</taxon>
        <taxon>Alphaproteobacteria</taxon>
        <taxon>Rhodospirillales</taxon>
        <taxon>Oceanibaculaceae</taxon>
        <taxon>Oceanibaculum</taxon>
    </lineage>
</organism>
<dbReference type="STRING" id="580166.AUP43_03805"/>
<name>A0A154VAC8_9PROT</name>
<dbReference type="SUPFAM" id="SSF54593">
    <property type="entry name" value="Glyoxalase/Bleomycin resistance protein/Dihydroxybiphenyl dioxygenase"/>
    <property type="match status" value="2"/>
</dbReference>
<reference evidence="2 3" key="1">
    <citation type="submission" date="2015-12" db="EMBL/GenBank/DDBJ databases">
        <title>Genome sequence of Oceanibaculum pacificum MCCC 1A02656.</title>
        <authorList>
            <person name="Lu L."/>
            <person name="Lai Q."/>
            <person name="Shao Z."/>
            <person name="Qian P."/>
        </authorList>
    </citation>
    <scope>NUCLEOTIDE SEQUENCE [LARGE SCALE GENOMIC DNA]</scope>
    <source>
        <strain evidence="2 3">MCCC 1A02656</strain>
    </source>
</reference>
<dbReference type="Proteomes" id="UP000076400">
    <property type="component" value="Unassembled WGS sequence"/>
</dbReference>
<dbReference type="OrthoDB" id="9812467at2"/>
<evidence type="ECO:0000259" key="1">
    <source>
        <dbReference type="Pfam" id="PF13468"/>
    </source>
</evidence>
<accession>A0A154VAC8</accession>
<dbReference type="Pfam" id="PF13468">
    <property type="entry name" value="Glyoxalase_3"/>
    <property type="match status" value="1"/>
</dbReference>
<protein>
    <recommendedName>
        <fullName evidence="1">Glyoxalase-like domain-containing protein</fullName>
    </recommendedName>
</protein>
<comment type="caution">
    <text evidence="2">The sequence shown here is derived from an EMBL/GenBank/DDBJ whole genome shotgun (WGS) entry which is preliminary data.</text>
</comment>
<dbReference type="InterPro" id="IPR025870">
    <property type="entry name" value="Glyoxalase-like_dom"/>
</dbReference>
<evidence type="ECO:0000313" key="3">
    <source>
        <dbReference type="Proteomes" id="UP000076400"/>
    </source>
</evidence>
<dbReference type="RefSeq" id="WP_067560195.1">
    <property type="nucleotide sequence ID" value="NZ_LPXN01000171.1"/>
</dbReference>
<proteinExistence type="predicted"/>